<feature type="active site" description="Proton acceptor" evidence="5">
    <location>
        <position position="39"/>
    </location>
</feature>
<dbReference type="InterPro" id="IPR050727">
    <property type="entry name" value="GH43_arabinanases"/>
</dbReference>
<dbReference type="GO" id="GO:0005975">
    <property type="term" value="P:carbohydrate metabolic process"/>
    <property type="evidence" value="ECO:0007669"/>
    <property type="project" value="InterPro"/>
</dbReference>
<dbReference type="RefSeq" id="WP_103432781.1">
    <property type="nucleotide sequence ID" value="NZ_PPXF01000076.1"/>
</dbReference>
<dbReference type="SUPFAM" id="SSF75005">
    <property type="entry name" value="Arabinanase/levansucrase/invertase"/>
    <property type="match status" value="1"/>
</dbReference>
<dbReference type="GO" id="GO:0004553">
    <property type="term" value="F:hydrolase activity, hydrolyzing O-glycosyl compounds"/>
    <property type="evidence" value="ECO:0007669"/>
    <property type="project" value="InterPro"/>
</dbReference>
<evidence type="ECO:0000256" key="3">
    <source>
        <dbReference type="ARBA" id="ARBA00022801"/>
    </source>
</evidence>
<dbReference type="Pfam" id="PF04616">
    <property type="entry name" value="Glyco_hydro_43"/>
    <property type="match status" value="1"/>
</dbReference>
<keyword evidence="4 7" id="KW-0326">Glycosidase</keyword>
<evidence type="ECO:0000256" key="1">
    <source>
        <dbReference type="ARBA" id="ARBA00004834"/>
    </source>
</evidence>
<dbReference type="EMBL" id="PPXF01000076">
    <property type="protein sequence ID" value="POH57937.1"/>
    <property type="molecule type" value="Genomic_DNA"/>
</dbReference>
<proteinExistence type="inferred from homology"/>
<feature type="active site" description="Proton donor" evidence="5">
    <location>
        <position position="229"/>
    </location>
</feature>
<dbReference type="AlphaFoldDB" id="A0A2S3Z4N5"/>
<gene>
    <name evidence="9" type="ORF">C3B59_19295</name>
</gene>
<comment type="caution">
    <text evidence="9">The sequence shown here is derived from an EMBL/GenBank/DDBJ whole genome shotgun (WGS) entry which is preliminary data.</text>
</comment>
<feature type="region of interest" description="Disordered" evidence="8">
    <location>
        <begin position="1"/>
        <end position="40"/>
    </location>
</feature>
<evidence type="ECO:0000313" key="9">
    <source>
        <dbReference type="EMBL" id="POH57937.1"/>
    </source>
</evidence>
<dbReference type="PANTHER" id="PTHR43301:SF3">
    <property type="entry name" value="ARABINAN ENDO-1,5-ALPHA-L-ARABINOSIDASE A-RELATED"/>
    <property type="match status" value="1"/>
</dbReference>
<dbReference type="Proteomes" id="UP000237104">
    <property type="component" value="Unassembled WGS sequence"/>
</dbReference>
<keyword evidence="3 7" id="KW-0378">Hydrolase</keyword>
<evidence type="ECO:0000313" key="10">
    <source>
        <dbReference type="Proteomes" id="UP000237104"/>
    </source>
</evidence>
<evidence type="ECO:0000256" key="2">
    <source>
        <dbReference type="ARBA" id="ARBA00009865"/>
    </source>
</evidence>
<name>A0A2S3Z4N5_9MICO</name>
<feature type="site" description="Important for catalytic activity, responsible for pKa modulation of the active site Glu and correct orientation of both the proton donor and substrate" evidence="6">
    <location>
        <position position="173"/>
    </location>
</feature>
<evidence type="ECO:0000256" key="4">
    <source>
        <dbReference type="ARBA" id="ARBA00023295"/>
    </source>
</evidence>
<evidence type="ECO:0000256" key="5">
    <source>
        <dbReference type="PIRSR" id="PIRSR606710-1"/>
    </source>
</evidence>
<organism evidence="9 10">
    <name type="scientific">Cryobacterium zongtaii</name>
    <dbReference type="NCBI Taxonomy" id="1259217"/>
    <lineage>
        <taxon>Bacteria</taxon>
        <taxon>Bacillati</taxon>
        <taxon>Actinomycetota</taxon>
        <taxon>Actinomycetes</taxon>
        <taxon>Micrococcales</taxon>
        <taxon>Microbacteriaceae</taxon>
        <taxon>Cryobacterium</taxon>
    </lineage>
</organism>
<comment type="similarity">
    <text evidence="2 7">Belongs to the glycosyl hydrolase 43 family.</text>
</comment>
<accession>A0A2S3Z4N5</accession>
<dbReference type="InterPro" id="IPR023296">
    <property type="entry name" value="Glyco_hydro_beta-prop_sf"/>
</dbReference>
<comment type="pathway">
    <text evidence="1">Glycan metabolism; L-arabinan degradation.</text>
</comment>
<reference evidence="9 10" key="1">
    <citation type="submission" date="2018-01" db="EMBL/GenBank/DDBJ databases">
        <title>Cryobacterium sp. nov., from glaciers in China.</title>
        <authorList>
            <person name="Liu Q."/>
            <person name="Xin Y.-H."/>
        </authorList>
    </citation>
    <scope>NUCLEOTIDE SEQUENCE [LARGE SCALE GENOMIC DNA]</scope>
    <source>
        <strain evidence="9 10">TMB1-8</strain>
    </source>
</reference>
<evidence type="ECO:0000256" key="6">
    <source>
        <dbReference type="PIRSR" id="PIRSR606710-2"/>
    </source>
</evidence>
<protein>
    <submittedName>
        <fullName evidence="9">Arabinan endo-1,5-alpha-L-arabinosidase</fullName>
    </submittedName>
</protein>
<sequence length="482" mass="50924">MSVLDQTLPGQARPGQALRSLTPAPAGDPADWGTRNAHDPTVVRDTDGTWYMFSTDAAAGADAVAAGVHVRRSTDLVHWSFVGTALDGVPGPAFEWSQAPGLWAPEVVRWPTAATPTDAASDVTWHMYYSASTFGSSTSAIGLAVASRLAGPWEDRGIVVATRAGTDSQNAIDAAVTVDRSGTPWLTYGSFFSGIYTLPLNPATGRPQTPGDLGTVIARRPMSVDRAIEGAFIVYRLEEDRYVLFSSYDSLFDSYNVRVAVAEEITGPYTDLLGHSMTDLDADPALIGTKVLGSHRFGDDTGWLAPGHNSILIEPGLPGTSAGADATASACGADEYFMVHHVRFADDPSQHVVQLRRTFFTEAGWPVVSPQPFAGADAERLAAPVSLAGPWRAVRLAPESTALVNADPVTVAVAPTVLVPADAPERLFDGRTERVRLVVGGASGTELDAVVFTSWDWANARPALSFSGLTADGVAWFGTRGA</sequence>
<dbReference type="InterPro" id="IPR006710">
    <property type="entry name" value="Glyco_hydro_43"/>
</dbReference>
<dbReference type="CDD" id="cd08998">
    <property type="entry name" value="GH43_Arb43a-like"/>
    <property type="match status" value="1"/>
</dbReference>
<evidence type="ECO:0000256" key="7">
    <source>
        <dbReference type="RuleBase" id="RU361187"/>
    </source>
</evidence>
<dbReference type="PANTHER" id="PTHR43301">
    <property type="entry name" value="ARABINAN ENDO-1,5-ALPHA-L-ARABINOSIDASE"/>
    <property type="match status" value="1"/>
</dbReference>
<dbReference type="Gene3D" id="2.115.10.20">
    <property type="entry name" value="Glycosyl hydrolase domain, family 43"/>
    <property type="match status" value="1"/>
</dbReference>
<evidence type="ECO:0000256" key="8">
    <source>
        <dbReference type="SAM" id="MobiDB-lite"/>
    </source>
</evidence>
<dbReference type="OrthoDB" id="9759709at2"/>